<evidence type="ECO:0000256" key="8">
    <source>
        <dbReference type="SAM" id="SignalP"/>
    </source>
</evidence>
<dbReference type="GO" id="GO:0005886">
    <property type="term" value="C:plasma membrane"/>
    <property type="evidence" value="ECO:0007669"/>
    <property type="project" value="TreeGrafter"/>
</dbReference>
<evidence type="ECO:0000256" key="2">
    <source>
        <dbReference type="ARBA" id="ARBA00022692"/>
    </source>
</evidence>
<dbReference type="Pfam" id="PF01822">
    <property type="entry name" value="WSC"/>
    <property type="match status" value="3"/>
</dbReference>
<evidence type="ECO:0000313" key="10">
    <source>
        <dbReference type="EMBL" id="KAK0631456.1"/>
    </source>
</evidence>
<dbReference type="EMBL" id="JAULSU010000001">
    <property type="protein sequence ID" value="KAK0631456.1"/>
    <property type="molecule type" value="Genomic_DNA"/>
</dbReference>
<feature type="compositionally biased region" description="Basic and acidic residues" evidence="7">
    <location>
        <begin position="33"/>
        <end position="46"/>
    </location>
</feature>
<dbReference type="InterPro" id="IPR051836">
    <property type="entry name" value="Kremen_rcpt"/>
</dbReference>
<name>A0AA39XCL0_9PEZI</name>
<feature type="chain" id="PRO_5041405666" evidence="8">
    <location>
        <begin position="23"/>
        <end position="372"/>
    </location>
</feature>
<dbReference type="PANTHER" id="PTHR24269">
    <property type="entry name" value="KREMEN PROTEIN"/>
    <property type="match status" value="1"/>
</dbReference>
<accession>A0AA39XCL0</accession>
<evidence type="ECO:0000256" key="7">
    <source>
        <dbReference type="SAM" id="MobiDB-lite"/>
    </source>
</evidence>
<feature type="domain" description="WSC" evidence="9">
    <location>
        <begin position="57"/>
        <end position="149"/>
    </location>
</feature>
<dbReference type="PROSITE" id="PS51212">
    <property type="entry name" value="WSC"/>
    <property type="match status" value="3"/>
</dbReference>
<feature type="signal peptide" evidence="8">
    <location>
        <begin position="1"/>
        <end position="22"/>
    </location>
</feature>
<keyword evidence="2" id="KW-0812">Transmembrane</keyword>
<evidence type="ECO:0000256" key="6">
    <source>
        <dbReference type="ARBA" id="ARBA00023180"/>
    </source>
</evidence>
<comment type="subcellular location">
    <subcellularLocation>
        <location evidence="1">Membrane</location>
        <topology evidence="1">Single-pass membrane protein</topology>
    </subcellularLocation>
</comment>
<evidence type="ECO:0000256" key="4">
    <source>
        <dbReference type="ARBA" id="ARBA00022989"/>
    </source>
</evidence>
<evidence type="ECO:0000313" key="11">
    <source>
        <dbReference type="Proteomes" id="UP001175000"/>
    </source>
</evidence>
<evidence type="ECO:0000256" key="3">
    <source>
        <dbReference type="ARBA" id="ARBA00022729"/>
    </source>
</evidence>
<evidence type="ECO:0000256" key="5">
    <source>
        <dbReference type="ARBA" id="ARBA00023136"/>
    </source>
</evidence>
<sequence length="372" mass="40395">MAPTRSALWAASLFVLSTGITALPGDPAGYTAGHEEPHPAYDDHPGKPHPLSPAHLPIPYLGCYIHTDEPYALPLHHAESPVLTPAKCHAHCQNHGTTYSGVSHGNKCSCSNHPPTTKPAPEHECSLPCSGDPNTACGGKNRIHVWGAPLPVREQVGPYKYQGCFTDSRDTKSLTGKVTRDAEMTLEKCASECKEYAFFGTEYGTQCFCGTELEVYARRKPQYECAQRCGGDPNEICGDADRLSVYSKGEMSPIKNPEVVGGFKLKGCWSDSVAERSLEGKVLRDGEMTVELCAKFCKGSKYMGLEFGSQCFCGDHLGGHAVGKDECSYLCEGNKKEVCGGSARLSLYEVEKEEKKCGEGNYGKREECEGEY</sequence>
<keyword evidence="3 8" id="KW-0732">Signal</keyword>
<comment type="caution">
    <text evidence="10">The sequence shown here is derived from an EMBL/GenBank/DDBJ whole genome shotgun (WGS) entry which is preliminary data.</text>
</comment>
<keyword evidence="4" id="KW-1133">Transmembrane helix</keyword>
<dbReference type="PANTHER" id="PTHR24269:SF16">
    <property type="entry name" value="PROTEIN SLG1"/>
    <property type="match status" value="1"/>
</dbReference>
<feature type="domain" description="WSC" evidence="9">
    <location>
        <begin position="158"/>
        <end position="249"/>
    </location>
</feature>
<keyword evidence="5" id="KW-0472">Membrane</keyword>
<evidence type="ECO:0000259" key="9">
    <source>
        <dbReference type="PROSITE" id="PS51212"/>
    </source>
</evidence>
<gene>
    <name evidence="10" type="ORF">B0T14DRAFT_419773</name>
</gene>
<feature type="domain" description="WSC" evidence="9">
    <location>
        <begin position="262"/>
        <end position="351"/>
    </location>
</feature>
<evidence type="ECO:0000256" key="1">
    <source>
        <dbReference type="ARBA" id="ARBA00004167"/>
    </source>
</evidence>
<dbReference type="SMART" id="SM00321">
    <property type="entry name" value="WSC"/>
    <property type="match status" value="3"/>
</dbReference>
<keyword evidence="6" id="KW-0325">Glycoprotein</keyword>
<proteinExistence type="predicted"/>
<dbReference type="InterPro" id="IPR002889">
    <property type="entry name" value="WSC_carb-bd"/>
</dbReference>
<dbReference type="Proteomes" id="UP001175000">
    <property type="component" value="Unassembled WGS sequence"/>
</dbReference>
<dbReference type="AlphaFoldDB" id="A0AA39XCL0"/>
<reference evidence="10" key="1">
    <citation type="submission" date="2023-06" db="EMBL/GenBank/DDBJ databases">
        <title>Genome-scale phylogeny and comparative genomics of the fungal order Sordariales.</title>
        <authorList>
            <consortium name="Lawrence Berkeley National Laboratory"/>
            <person name="Hensen N."/>
            <person name="Bonometti L."/>
            <person name="Westerberg I."/>
            <person name="Brannstrom I.O."/>
            <person name="Guillou S."/>
            <person name="Cros-Aarteil S."/>
            <person name="Calhoun S."/>
            <person name="Haridas S."/>
            <person name="Kuo A."/>
            <person name="Mondo S."/>
            <person name="Pangilinan J."/>
            <person name="Riley R."/>
            <person name="Labutti K."/>
            <person name="Andreopoulos B."/>
            <person name="Lipzen A."/>
            <person name="Chen C."/>
            <person name="Yanf M."/>
            <person name="Daum C."/>
            <person name="Ng V."/>
            <person name="Clum A."/>
            <person name="Steindorff A."/>
            <person name="Ohm R."/>
            <person name="Martin F."/>
            <person name="Silar P."/>
            <person name="Natvig D."/>
            <person name="Lalanne C."/>
            <person name="Gautier V."/>
            <person name="Ament-Velasquez S.L."/>
            <person name="Kruys A."/>
            <person name="Hutchinson M.I."/>
            <person name="Powell A.J."/>
            <person name="Barry K."/>
            <person name="Miller A.N."/>
            <person name="Grigoriev I.V."/>
            <person name="Debuchy R."/>
            <person name="Gladieux P."/>
            <person name="Thoren M.H."/>
            <person name="Johannesson H."/>
        </authorList>
    </citation>
    <scope>NUCLEOTIDE SEQUENCE</scope>
    <source>
        <strain evidence="10">CBS 606.72</strain>
    </source>
</reference>
<organism evidence="10 11">
    <name type="scientific">Immersiella caudata</name>
    <dbReference type="NCBI Taxonomy" id="314043"/>
    <lineage>
        <taxon>Eukaryota</taxon>
        <taxon>Fungi</taxon>
        <taxon>Dikarya</taxon>
        <taxon>Ascomycota</taxon>
        <taxon>Pezizomycotina</taxon>
        <taxon>Sordariomycetes</taxon>
        <taxon>Sordariomycetidae</taxon>
        <taxon>Sordariales</taxon>
        <taxon>Lasiosphaeriaceae</taxon>
        <taxon>Immersiella</taxon>
    </lineage>
</organism>
<keyword evidence="11" id="KW-1185">Reference proteome</keyword>
<feature type="region of interest" description="Disordered" evidence="7">
    <location>
        <begin position="27"/>
        <end position="51"/>
    </location>
</feature>
<protein>
    <submittedName>
        <fullName evidence="10">WSC domain-containing protein</fullName>
    </submittedName>
</protein>